<evidence type="ECO:0000313" key="2">
    <source>
        <dbReference type="EMBL" id="KAK9004300.1"/>
    </source>
</evidence>
<evidence type="ECO:0000313" key="3">
    <source>
        <dbReference type="Proteomes" id="UP001396334"/>
    </source>
</evidence>
<feature type="signal peptide" evidence="1">
    <location>
        <begin position="1"/>
        <end position="20"/>
    </location>
</feature>
<comment type="caution">
    <text evidence="2">The sequence shown here is derived from an EMBL/GenBank/DDBJ whole genome shotgun (WGS) entry which is preliminary data.</text>
</comment>
<evidence type="ECO:0000256" key="1">
    <source>
        <dbReference type="SAM" id="SignalP"/>
    </source>
</evidence>
<accession>A0ABR2QUG3</accession>
<proteinExistence type="predicted"/>
<keyword evidence="3" id="KW-1185">Reference proteome</keyword>
<dbReference type="EMBL" id="JBBPBN010000031">
    <property type="protein sequence ID" value="KAK9004300.1"/>
    <property type="molecule type" value="Genomic_DNA"/>
</dbReference>
<keyword evidence="1" id="KW-0732">Signal</keyword>
<sequence>MKLMMCMWLVLSVFNGTAYVFENYVRKYMKLGRVGGSNYTDDQKILQMISLNARKYAVEYVEKHGWPAFERIINAAEKEAKKHQVYAVSTAAIPFYHWIVKECLCLYI</sequence>
<dbReference type="Proteomes" id="UP001396334">
    <property type="component" value="Unassembled WGS sequence"/>
</dbReference>
<gene>
    <name evidence="2" type="ORF">V6N11_002102</name>
</gene>
<protein>
    <submittedName>
        <fullName evidence="2">Uncharacterized protein</fullName>
    </submittedName>
</protein>
<organism evidence="2 3">
    <name type="scientific">Hibiscus sabdariffa</name>
    <name type="common">roselle</name>
    <dbReference type="NCBI Taxonomy" id="183260"/>
    <lineage>
        <taxon>Eukaryota</taxon>
        <taxon>Viridiplantae</taxon>
        <taxon>Streptophyta</taxon>
        <taxon>Embryophyta</taxon>
        <taxon>Tracheophyta</taxon>
        <taxon>Spermatophyta</taxon>
        <taxon>Magnoliopsida</taxon>
        <taxon>eudicotyledons</taxon>
        <taxon>Gunneridae</taxon>
        <taxon>Pentapetalae</taxon>
        <taxon>rosids</taxon>
        <taxon>malvids</taxon>
        <taxon>Malvales</taxon>
        <taxon>Malvaceae</taxon>
        <taxon>Malvoideae</taxon>
        <taxon>Hibiscus</taxon>
    </lineage>
</organism>
<reference evidence="2 3" key="1">
    <citation type="journal article" date="2024" name="G3 (Bethesda)">
        <title>Genome assembly of Hibiscus sabdariffa L. provides insights into metabolisms of medicinal natural products.</title>
        <authorList>
            <person name="Kim T."/>
        </authorList>
    </citation>
    <scope>NUCLEOTIDE SEQUENCE [LARGE SCALE GENOMIC DNA]</scope>
    <source>
        <strain evidence="2">TK-2024</strain>
        <tissue evidence="2">Old leaves</tissue>
    </source>
</reference>
<feature type="chain" id="PRO_5046067094" evidence="1">
    <location>
        <begin position="21"/>
        <end position="108"/>
    </location>
</feature>
<name>A0ABR2QUG3_9ROSI</name>